<protein>
    <submittedName>
        <fullName evidence="2">Uncharacterized protein</fullName>
    </submittedName>
</protein>
<name>A0A8H5FK18_9AGAR</name>
<evidence type="ECO:0000313" key="2">
    <source>
        <dbReference type="EMBL" id="KAF5339689.1"/>
    </source>
</evidence>
<accession>A0A8H5FK18</accession>
<keyword evidence="3" id="KW-1185">Reference proteome</keyword>
<dbReference type="AlphaFoldDB" id="A0A8H5FK18"/>
<proteinExistence type="predicted"/>
<keyword evidence="1" id="KW-0732">Signal</keyword>
<sequence length="74" mass="7720">MRNFLAATLILFFAQTLALANPVAQSDSPDPIRGCGAFAEPIFPCPQGFTCCSTEGSAENSVCLKLGPGEICLP</sequence>
<comment type="caution">
    <text evidence="2">The sequence shown here is derived from an EMBL/GenBank/DDBJ whole genome shotgun (WGS) entry which is preliminary data.</text>
</comment>
<feature type="chain" id="PRO_5034408866" evidence="1">
    <location>
        <begin position="21"/>
        <end position="74"/>
    </location>
</feature>
<dbReference type="Proteomes" id="UP000559256">
    <property type="component" value="Unassembled WGS sequence"/>
</dbReference>
<dbReference type="EMBL" id="JAACJM010000182">
    <property type="protein sequence ID" value="KAF5339689.1"/>
    <property type="molecule type" value="Genomic_DNA"/>
</dbReference>
<reference evidence="2 3" key="1">
    <citation type="journal article" date="2020" name="ISME J.">
        <title>Uncovering the hidden diversity of litter-decomposition mechanisms in mushroom-forming fungi.</title>
        <authorList>
            <person name="Floudas D."/>
            <person name="Bentzer J."/>
            <person name="Ahren D."/>
            <person name="Johansson T."/>
            <person name="Persson P."/>
            <person name="Tunlid A."/>
        </authorList>
    </citation>
    <scope>NUCLEOTIDE SEQUENCE [LARGE SCALE GENOMIC DNA]</scope>
    <source>
        <strain evidence="2 3">CBS 291.85</strain>
    </source>
</reference>
<feature type="signal peptide" evidence="1">
    <location>
        <begin position="1"/>
        <end position="20"/>
    </location>
</feature>
<gene>
    <name evidence="2" type="ORF">D9758_014897</name>
</gene>
<organism evidence="2 3">
    <name type="scientific">Tetrapyrgos nigripes</name>
    <dbReference type="NCBI Taxonomy" id="182062"/>
    <lineage>
        <taxon>Eukaryota</taxon>
        <taxon>Fungi</taxon>
        <taxon>Dikarya</taxon>
        <taxon>Basidiomycota</taxon>
        <taxon>Agaricomycotina</taxon>
        <taxon>Agaricomycetes</taxon>
        <taxon>Agaricomycetidae</taxon>
        <taxon>Agaricales</taxon>
        <taxon>Marasmiineae</taxon>
        <taxon>Marasmiaceae</taxon>
        <taxon>Tetrapyrgos</taxon>
    </lineage>
</organism>
<evidence type="ECO:0000256" key="1">
    <source>
        <dbReference type="SAM" id="SignalP"/>
    </source>
</evidence>
<evidence type="ECO:0000313" key="3">
    <source>
        <dbReference type="Proteomes" id="UP000559256"/>
    </source>
</evidence>